<evidence type="ECO:0000313" key="1">
    <source>
        <dbReference type="EMBL" id="KAF8439416.1"/>
    </source>
</evidence>
<reference evidence="1" key="1">
    <citation type="submission" date="2019-10" db="EMBL/GenBank/DDBJ databases">
        <authorList>
            <consortium name="DOE Joint Genome Institute"/>
            <person name="Kuo A."/>
            <person name="Miyauchi S."/>
            <person name="Kiss E."/>
            <person name="Drula E."/>
            <person name="Kohler A."/>
            <person name="Sanchez-Garcia M."/>
            <person name="Andreopoulos B."/>
            <person name="Barry K.W."/>
            <person name="Bonito G."/>
            <person name="Buee M."/>
            <person name="Carver A."/>
            <person name="Chen C."/>
            <person name="Cichocki N."/>
            <person name="Clum A."/>
            <person name="Culley D."/>
            <person name="Crous P.W."/>
            <person name="Fauchery L."/>
            <person name="Girlanda M."/>
            <person name="Hayes R."/>
            <person name="Keri Z."/>
            <person name="LaButti K."/>
            <person name="Lipzen A."/>
            <person name="Lombard V."/>
            <person name="Magnuson J."/>
            <person name="Maillard F."/>
            <person name="Morin E."/>
            <person name="Murat C."/>
            <person name="Nolan M."/>
            <person name="Ohm R."/>
            <person name="Pangilinan J."/>
            <person name="Pereira M."/>
            <person name="Perotto S."/>
            <person name="Peter M."/>
            <person name="Riley R."/>
            <person name="Sitrit Y."/>
            <person name="Stielow B."/>
            <person name="Szollosi G."/>
            <person name="Zifcakova L."/>
            <person name="Stursova M."/>
            <person name="Spatafora J.W."/>
            <person name="Tedersoo L."/>
            <person name="Vaario L.-M."/>
            <person name="Yamada A."/>
            <person name="Yan M."/>
            <person name="Wang P."/>
            <person name="Xu J."/>
            <person name="Bruns T."/>
            <person name="Baldrian P."/>
            <person name="Vilgalys R."/>
            <person name="Henrissat B."/>
            <person name="Grigoriev I.V."/>
            <person name="Hibbett D."/>
            <person name="Nagy L.G."/>
            <person name="Martin F.M."/>
        </authorList>
    </citation>
    <scope>NUCLEOTIDE SEQUENCE</scope>
    <source>
        <strain evidence="1">BED1</strain>
    </source>
</reference>
<comment type="caution">
    <text evidence="1">The sequence shown here is derived from an EMBL/GenBank/DDBJ whole genome shotgun (WGS) entry which is preliminary data.</text>
</comment>
<organism evidence="1 2">
    <name type="scientific">Boletus edulis BED1</name>
    <dbReference type="NCBI Taxonomy" id="1328754"/>
    <lineage>
        <taxon>Eukaryota</taxon>
        <taxon>Fungi</taxon>
        <taxon>Dikarya</taxon>
        <taxon>Basidiomycota</taxon>
        <taxon>Agaricomycotina</taxon>
        <taxon>Agaricomycetes</taxon>
        <taxon>Agaricomycetidae</taxon>
        <taxon>Boletales</taxon>
        <taxon>Boletineae</taxon>
        <taxon>Boletaceae</taxon>
        <taxon>Boletoideae</taxon>
        <taxon>Boletus</taxon>
    </lineage>
</organism>
<dbReference type="EMBL" id="WHUW01000014">
    <property type="protein sequence ID" value="KAF8439416.1"/>
    <property type="molecule type" value="Genomic_DNA"/>
</dbReference>
<proteinExistence type="predicted"/>
<protein>
    <submittedName>
        <fullName evidence="1">Uncharacterized protein</fullName>
    </submittedName>
</protein>
<evidence type="ECO:0000313" key="2">
    <source>
        <dbReference type="Proteomes" id="UP001194468"/>
    </source>
</evidence>
<gene>
    <name evidence="1" type="ORF">L210DRAFT_858008</name>
</gene>
<feature type="non-terminal residue" evidence="1">
    <location>
        <position position="1"/>
    </location>
</feature>
<sequence length="101" mass="11082">FMEITPHPVLKAYIEQCGGKPIMLVRHLNPKVPAQNTGEHYQLLEGIGNLLSSSFKSVDFDKLCTSPDGTSDFVKVKLPDYPYNKSLLNGTSAKPDLGTMS</sequence>
<keyword evidence="2" id="KW-1185">Reference proteome</keyword>
<dbReference type="AlphaFoldDB" id="A0AAD4BT05"/>
<reference evidence="1" key="2">
    <citation type="journal article" date="2020" name="Nat. Commun.">
        <title>Large-scale genome sequencing of mycorrhizal fungi provides insights into the early evolution of symbiotic traits.</title>
        <authorList>
            <person name="Miyauchi S."/>
            <person name="Kiss E."/>
            <person name="Kuo A."/>
            <person name="Drula E."/>
            <person name="Kohler A."/>
            <person name="Sanchez-Garcia M."/>
            <person name="Morin E."/>
            <person name="Andreopoulos B."/>
            <person name="Barry K.W."/>
            <person name="Bonito G."/>
            <person name="Buee M."/>
            <person name="Carver A."/>
            <person name="Chen C."/>
            <person name="Cichocki N."/>
            <person name="Clum A."/>
            <person name="Culley D."/>
            <person name="Crous P.W."/>
            <person name="Fauchery L."/>
            <person name="Girlanda M."/>
            <person name="Hayes R.D."/>
            <person name="Keri Z."/>
            <person name="LaButti K."/>
            <person name="Lipzen A."/>
            <person name="Lombard V."/>
            <person name="Magnuson J."/>
            <person name="Maillard F."/>
            <person name="Murat C."/>
            <person name="Nolan M."/>
            <person name="Ohm R.A."/>
            <person name="Pangilinan J."/>
            <person name="Pereira M.F."/>
            <person name="Perotto S."/>
            <person name="Peter M."/>
            <person name="Pfister S."/>
            <person name="Riley R."/>
            <person name="Sitrit Y."/>
            <person name="Stielow J.B."/>
            <person name="Szollosi G."/>
            <person name="Zifcakova L."/>
            <person name="Stursova M."/>
            <person name="Spatafora J.W."/>
            <person name="Tedersoo L."/>
            <person name="Vaario L.M."/>
            <person name="Yamada A."/>
            <person name="Yan M."/>
            <person name="Wang P."/>
            <person name="Xu J."/>
            <person name="Bruns T."/>
            <person name="Baldrian P."/>
            <person name="Vilgalys R."/>
            <person name="Dunand C."/>
            <person name="Henrissat B."/>
            <person name="Grigoriev I.V."/>
            <person name="Hibbett D."/>
            <person name="Nagy L.G."/>
            <person name="Martin F.M."/>
        </authorList>
    </citation>
    <scope>NUCLEOTIDE SEQUENCE</scope>
    <source>
        <strain evidence="1">BED1</strain>
    </source>
</reference>
<name>A0AAD4BT05_BOLED</name>
<accession>A0AAD4BT05</accession>
<dbReference type="Proteomes" id="UP001194468">
    <property type="component" value="Unassembled WGS sequence"/>
</dbReference>